<keyword evidence="1" id="KW-0328">Glycosyltransferase</keyword>
<sequence>MTTIPLLSINVHTGRSAEFVESIISMAERRKSTYVCVANAHMVVEAHNDPAFADVVKNADIITPDGVPLVWALRLLYRLKQERIAGMDLLPALLRQASILKLPVFFYGGTEQMMEKTTTYLKKQLSPLNIVGTYNPPFRSLSYHEENEVVRLINDSGASLVFVVLGCPKQERWMASMKHRVNSVMIGIGGALPVLIKMQKRAPVWMQNIGLEWLFRLGQEPKRLFKRYAVTNSVFIYLVLKGLYDKGMARSRSLLKLTQ</sequence>
<dbReference type="Proteomes" id="UP000321513">
    <property type="component" value="Unassembled WGS sequence"/>
</dbReference>
<evidence type="ECO:0000256" key="1">
    <source>
        <dbReference type="ARBA" id="ARBA00022676"/>
    </source>
</evidence>
<dbReference type="CDD" id="cd06533">
    <property type="entry name" value="Glyco_transf_WecG_TagA"/>
    <property type="match status" value="1"/>
</dbReference>
<evidence type="ECO:0000313" key="3">
    <source>
        <dbReference type="EMBL" id="GEO11750.1"/>
    </source>
</evidence>
<name>A0A512BIG9_9BACT</name>
<dbReference type="InterPro" id="IPR004629">
    <property type="entry name" value="WecG_TagA_CpsF"/>
</dbReference>
<dbReference type="GO" id="GO:0016758">
    <property type="term" value="F:hexosyltransferase activity"/>
    <property type="evidence" value="ECO:0007669"/>
    <property type="project" value="TreeGrafter"/>
</dbReference>
<reference evidence="3 4" key="1">
    <citation type="submission" date="2019-07" db="EMBL/GenBank/DDBJ databases">
        <title>Whole genome shotgun sequence of Segetibacter aerophilus NBRC 106135.</title>
        <authorList>
            <person name="Hosoyama A."/>
            <person name="Uohara A."/>
            <person name="Ohji S."/>
            <person name="Ichikawa N."/>
        </authorList>
    </citation>
    <scope>NUCLEOTIDE SEQUENCE [LARGE SCALE GENOMIC DNA]</scope>
    <source>
        <strain evidence="3 4">NBRC 106135</strain>
    </source>
</reference>
<dbReference type="OrthoDB" id="9771846at2"/>
<evidence type="ECO:0000256" key="2">
    <source>
        <dbReference type="ARBA" id="ARBA00022679"/>
    </source>
</evidence>
<dbReference type="Pfam" id="PF03808">
    <property type="entry name" value="Glyco_tran_WecG"/>
    <property type="match status" value="1"/>
</dbReference>
<evidence type="ECO:0008006" key="5">
    <source>
        <dbReference type="Google" id="ProtNLM"/>
    </source>
</evidence>
<dbReference type="PANTHER" id="PTHR34136:SF1">
    <property type="entry name" value="UDP-N-ACETYL-D-MANNOSAMINURONIC ACID TRANSFERASE"/>
    <property type="match status" value="1"/>
</dbReference>
<protein>
    <recommendedName>
        <fullName evidence="5">UDP-N-acetyl-D-mannosamine transferase</fullName>
    </recommendedName>
</protein>
<dbReference type="AlphaFoldDB" id="A0A512BIG9"/>
<dbReference type="NCBIfam" id="TIGR00696">
    <property type="entry name" value="wecG_tagA_cpsF"/>
    <property type="match status" value="1"/>
</dbReference>
<keyword evidence="4" id="KW-1185">Reference proteome</keyword>
<evidence type="ECO:0000313" key="4">
    <source>
        <dbReference type="Proteomes" id="UP000321513"/>
    </source>
</evidence>
<proteinExistence type="predicted"/>
<accession>A0A512BIG9</accession>
<dbReference type="PANTHER" id="PTHR34136">
    <property type="match status" value="1"/>
</dbReference>
<gene>
    <name evidence="3" type="ORF">SAE01_42460</name>
</gene>
<dbReference type="EMBL" id="BJYT01000028">
    <property type="protein sequence ID" value="GEO11750.1"/>
    <property type="molecule type" value="Genomic_DNA"/>
</dbReference>
<comment type="caution">
    <text evidence="3">The sequence shown here is derived from an EMBL/GenBank/DDBJ whole genome shotgun (WGS) entry which is preliminary data.</text>
</comment>
<dbReference type="RefSeq" id="WP_147205866.1">
    <property type="nucleotide sequence ID" value="NZ_BJYT01000028.1"/>
</dbReference>
<keyword evidence="2" id="KW-0808">Transferase</keyword>
<organism evidence="3 4">
    <name type="scientific">Segetibacter aerophilus</name>
    <dbReference type="NCBI Taxonomy" id="670293"/>
    <lineage>
        <taxon>Bacteria</taxon>
        <taxon>Pseudomonadati</taxon>
        <taxon>Bacteroidota</taxon>
        <taxon>Chitinophagia</taxon>
        <taxon>Chitinophagales</taxon>
        <taxon>Chitinophagaceae</taxon>
        <taxon>Segetibacter</taxon>
    </lineage>
</organism>